<dbReference type="Proteomes" id="UP000587527">
    <property type="component" value="Unassembled WGS sequence"/>
</dbReference>
<gene>
    <name evidence="3" type="ORF">F4553_003549</name>
</gene>
<dbReference type="SUPFAM" id="SSF51905">
    <property type="entry name" value="FAD/NAD(P)-binding domain"/>
    <property type="match status" value="1"/>
</dbReference>
<dbReference type="RefSeq" id="WP_184837367.1">
    <property type="nucleotide sequence ID" value="NZ_JACHMN010000002.1"/>
</dbReference>
<proteinExistence type="predicted"/>
<sequence>MSTTTTEVAVIGAGIVGAACALACASRGLRVTVLERGGLVAGTTGSGEGNLLVSDKSPGPELTLALRSNELWRSLGEELGSRINIELEFKGGLIVARSDAALAMLAQAAREQAAAGVAAELIGADALPELEPEIARDFAGGVFYPQDMQVQPARATVAMLAAARALGAVVRARTEALRIEPGRVITSGEPVSAGAIVNATGAWALPFSPGQEIAPRRGFILVTEAMPPLIRHKVYSADYLENVASDDADLQSSTVVEATPAGPVLIGATRERVGFDTAPNPVALAALARGAAALFPFLSGVRIIRSYHGFRPFAADHLPVIGPDPEVPGLYHAHGHEGAGIGLAPATAELIAQMITGAPLAMDAAPFDPRRFA</sequence>
<feature type="domain" description="FAD dependent oxidoreductase" evidence="2">
    <location>
        <begin position="8"/>
        <end position="354"/>
    </location>
</feature>
<dbReference type="GO" id="GO:0005737">
    <property type="term" value="C:cytoplasm"/>
    <property type="evidence" value="ECO:0007669"/>
    <property type="project" value="TreeGrafter"/>
</dbReference>
<dbReference type="AlphaFoldDB" id="A0A841BTR6"/>
<organism evidence="3 4">
    <name type="scientific">Allocatelliglobosispora scoriae</name>
    <dbReference type="NCBI Taxonomy" id="643052"/>
    <lineage>
        <taxon>Bacteria</taxon>
        <taxon>Bacillati</taxon>
        <taxon>Actinomycetota</taxon>
        <taxon>Actinomycetes</taxon>
        <taxon>Micromonosporales</taxon>
        <taxon>Micromonosporaceae</taxon>
        <taxon>Allocatelliglobosispora</taxon>
    </lineage>
</organism>
<accession>A0A841BTR6</accession>
<reference evidence="3 4" key="1">
    <citation type="submission" date="2020-08" db="EMBL/GenBank/DDBJ databases">
        <title>Sequencing the genomes of 1000 actinobacteria strains.</title>
        <authorList>
            <person name="Klenk H.-P."/>
        </authorList>
    </citation>
    <scope>NUCLEOTIDE SEQUENCE [LARGE SCALE GENOMIC DNA]</scope>
    <source>
        <strain evidence="3 4">DSM 45362</strain>
    </source>
</reference>
<dbReference type="Pfam" id="PF01266">
    <property type="entry name" value="DAO"/>
    <property type="match status" value="1"/>
</dbReference>
<dbReference type="GO" id="GO:0016491">
    <property type="term" value="F:oxidoreductase activity"/>
    <property type="evidence" value="ECO:0007669"/>
    <property type="project" value="UniProtKB-KW"/>
</dbReference>
<keyword evidence="4" id="KW-1185">Reference proteome</keyword>
<keyword evidence="1" id="KW-0560">Oxidoreductase</keyword>
<evidence type="ECO:0000313" key="4">
    <source>
        <dbReference type="Proteomes" id="UP000587527"/>
    </source>
</evidence>
<evidence type="ECO:0000313" key="3">
    <source>
        <dbReference type="EMBL" id="MBB5870170.1"/>
    </source>
</evidence>
<dbReference type="Gene3D" id="3.50.50.60">
    <property type="entry name" value="FAD/NAD(P)-binding domain"/>
    <property type="match status" value="1"/>
</dbReference>
<dbReference type="PANTHER" id="PTHR13847:SF287">
    <property type="entry name" value="FAD-DEPENDENT OXIDOREDUCTASE DOMAIN-CONTAINING PROTEIN 1"/>
    <property type="match status" value="1"/>
</dbReference>
<dbReference type="InterPro" id="IPR006076">
    <property type="entry name" value="FAD-dep_OxRdtase"/>
</dbReference>
<dbReference type="InterPro" id="IPR036188">
    <property type="entry name" value="FAD/NAD-bd_sf"/>
</dbReference>
<dbReference type="Gene3D" id="3.30.9.10">
    <property type="entry name" value="D-Amino Acid Oxidase, subunit A, domain 2"/>
    <property type="match status" value="1"/>
</dbReference>
<protein>
    <submittedName>
        <fullName evidence="3">Glycine/D-amino acid oxidase-like deaminating enzyme</fullName>
    </submittedName>
</protein>
<comment type="caution">
    <text evidence="3">The sequence shown here is derived from an EMBL/GenBank/DDBJ whole genome shotgun (WGS) entry which is preliminary data.</text>
</comment>
<dbReference type="PANTHER" id="PTHR13847">
    <property type="entry name" value="SARCOSINE DEHYDROGENASE-RELATED"/>
    <property type="match status" value="1"/>
</dbReference>
<dbReference type="EMBL" id="JACHMN010000002">
    <property type="protein sequence ID" value="MBB5870170.1"/>
    <property type="molecule type" value="Genomic_DNA"/>
</dbReference>
<evidence type="ECO:0000256" key="1">
    <source>
        <dbReference type="ARBA" id="ARBA00023002"/>
    </source>
</evidence>
<evidence type="ECO:0000259" key="2">
    <source>
        <dbReference type="Pfam" id="PF01266"/>
    </source>
</evidence>
<dbReference type="SUPFAM" id="SSF54373">
    <property type="entry name" value="FAD-linked reductases, C-terminal domain"/>
    <property type="match status" value="1"/>
</dbReference>
<name>A0A841BTR6_9ACTN</name>